<keyword evidence="2" id="KW-1133">Transmembrane helix</keyword>
<proteinExistence type="predicted"/>
<keyword evidence="2" id="KW-0472">Membrane</keyword>
<feature type="domain" description="Immunoglobulin" evidence="3">
    <location>
        <begin position="24"/>
        <end position="146"/>
    </location>
</feature>
<sequence length="279" mass="30376">MSAFTVISIRPEVKSSSAPVFAEVLLIRKAEGQSADFSCPPIEGPAGSLTAFQLYRLDPGGAGPQAQATVLSAAEGGQGSGPGPRLDRRHRGRLAVVSGGLGCRWVNLTLSALRPGDTGLYTLALTSNSSSDRGPRACQQVMLLVEGMDDSQRHHSKYPPLLYVIFSATVLLLLVATWLARERWVSYRALNDRNHGNAKPIHRRGANCVTRRRCEPQPPVPIYEEMKSEREQRGRTGSAQGPPHPEETAFPVYANQGVRQGAEDNYYACPRQISHPLLL</sequence>
<dbReference type="InterPro" id="IPR003599">
    <property type="entry name" value="Ig_sub"/>
</dbReference>
<evidence type="ECO:0000313" key="4">
    <source>
        <dbReference type="EMBL" id="KAK0150828.1"/>
    </source>
</evidence>
<protein>
    <recommendedName>
        <fullName evidence="3">Immunoglobulin domain-containing protein</fullName>
    </recommendedName>
</protein>
<evidence type="ECO:0000256" key="2">
    <source>
        <dbReference type="SAM" id="Phobius"/>
    </source>
</evidence>
<gene>
    <name evidence="4" type="ORF">N1851_008062</name>
</gene>
<keyword evidence="5" id="KW-1185">Reference proteome</keyword>
<dbReference type="AlphaFoldDB" id="A0AA47P811"/>
<feature type="region of interest" description="Disordered" evidence="1">
    <location>
        <begin position="219"/>
        <end position="249"/>
    </location>
</feature>
<comment type="caution">
    <text evidence="4">The sequence shown here is derived from an EMBL/GenBank/DDBJ whole genome shotgun (WGS) entry which is preliminary data.</text>
</comment>
<evidence type="ECO:0000313" key="5">
    <source>
        <dbReference type="Proteomes" id="UP001174136"/>
    </source>
</evidence>
<feature type="transmembrane region" description="Helical" evidence="2">
    <location>
        <begin position="161"/>
        <end position="180"/>
    </location>
</feature>
<accession>A0AA47P811</accession>
<evidence type="ECO:0000256" key="1">
    <source>
        <dbReference type="SAM" id="MobiDB-lite"/>
    </source>
</evidence>
<organism evidence="4 5">
    <name type="scientific">Merluccius polli</name>
    <name type="common">Benguela hake</name>
    <name type="synonym">Merluccius cadenati</name>
    <dbReference type="NCBI Taxonomy" id="89951"/>
    <lineage>
        <taxon>Eukaryota</taxon>
        <taxon>Metazoa</taxon>
        <taxon>Chordata</taxon>
        <taxon>Craniata</taxon>
        <taxon>Vertebrata</taxon>
        <taxon>Euteleostomi</taxon>
        <taxon>Actinopterygii</taxon>
        <taxon>Neopterygii</taxon>
        <taxon>Teleostei</taxon>
        <taxon>Neoteleostei</taxon>
        <taxon>Acanthomorphata</taxon>
        <taxon>Zeiogadaria</taxon>
        <taxon>Gadariae</taxon>
        <taxon>Gadiformes</taxon>
        <taxon>Gadoidei</taxon>
        <taxon>Merlucciidae</taxon>
        <taxon>Merluccius</taxon>
    </lineage>
</organism>
<name>A0AA47P811_MERPO</name>
<dbReference type="EMBL" id="JAOPHQ010001434">
    <property type="protein sequence ID" value="KAK0150828.1"/>
    <property type="molecule type" value="Genomic_DNA"/>
</dbReference>
<dbReference type="SMART" id="SM00409">
    <property type="entry name" value="IG"/>
    <property type="match status" value="1"/>
</dbReference>
<keyword evidence="2" id="KW-0812">Transmembrane</keyword>
<reference evidence="4" key="1">
    <citation type="journal article" date="2023" name="Front. Mar. Sci.">
        <title>A new Merluccius polli reference genome to investigate the effects of global change in West African waters.</title>
        <authorList>
            <person name="Mateo J.L."/>
            <person name="Blanco-Fernandez C."/>
            <person name="Garcia-Vazquez E."/>
            <person name="Machado-Schiaffino G."/>
        </authorList>
    </citation>
    <scope>NUCLEOTIDE SEQUENCE</scope>
    <source>
        <strain evidence="4">C29</strain>
        <tissue evidence="4">Fin</tissue>
    </source>
</reference>
<dbReference type="Proteomes" id="UP001174136">
    <property type="component" value="Unassembled WGS sequence"/>
</dbReference>
<evidence type="ECO:0000259" key="3">
    <source>
        <dbReference type="SMART" id="SM00409"/>
    </source>
</evidence>
<feature type="compositionally biased region" description="Basic and acidic residues" evidence="1">
    <location>
        <begin position="224"/>
        <end position="234"/>
    </location>
</feature>